<dbReference type="GO" id="GO:0043190">
    <property type="term" value="C:ATP-binding cassette (ABC) transporter complex"/>
    <property type="evidence" value="ECO:0007669"/>
    <property type="project" value="InterPro"/>
</dbReference>
<name>A0A845SBN1_9GAMM</name>
<dbReference type="Gene3D" id="3.90.76.10">
    <property type="entry name" value="Dipeptide-binding Protein, Domain 1"/>
    <property type="match status" value="1"/>
</dbReference>
<dbReference type="InterPro" id="IPR030678">
    <property type="entry name" value="Peptide/Ni-bd"/>
</dbReference>
<dbReference type="PIRSF" id="PIRSF002741">
    <property type="entry name" value="MppA"/>
    <property type="match status" value="1"/>
</dbReference>
<evidence type="ECO:0000256" key="4">
    <source>
        <dbReference type="SAM" id="SignalP"/>
    </source>
</evidence>
<dbReference type="InterPro" id="IPR000914">
    <property type="entry name" value="SBP_5_dom"/>
</dbReference>
<dbReference type="PANTHER" id="PTHR30290">
    <property type="entry name" value="PERIPLASMIC BINDING COMPONENT OF ABC TRANSPORTER"/>
    <property type="match status" value="1"/>
</dbReference>
<feature type="domain" description="Solute-binding protein family 5" evidence="5">
    <location>
        <begin position="66"/>
        <end position="417"/>
    </location>
</feature>
<comment type="caution">
    <text evidence="6">The sequence shown here is derived from an EMBL/GenBank/DDBJ whole genome shotgun (WGS) entry which is preliminary data.</text>
</comment>
<evidence type="ECO:0000259" key="5">
    <source>
        <dbReference type="Pfam" id="PF00496"/>
    </source>
</evidence>
<dbReference type="GO" id="GO:0030288">
    <property type="term" value="C:outer membrane-bounded periplasmic space"/>
    <property type="evidence" value="ECO:0007669"/>
    <property type="project" value="UniProtKB-ARBA"/>
</dbReference>
<evidence type="ECO:0000256" key="2">
    <source>
        <dbReference type="ARBA" id="ARBA00022448"/>
    </source>
</evidence>
<dbReference type="AlphaFoldDB" id="A0A845SBN1"/>
<evidence type="ECO:0000256" key="3">
    <source>
        <dbReference type="ARBA" id="ARBA00022729"/>
    </source>
</evidence>
<keyword evidence="2" id="KW-0813">Transport</keyword>
<protein>
    <submittedName>
        <fullName evidence="6">ABC transporter substrate-binding protein</fullName>
    </submittedName>
</protein>
<organism evidence="6 7">
    <name type="scientific">Acerihabitans arboris</name>
    <dbReference type="NCBI Taxonomy" id="2691583"/>
    <lineage>
        <taxon>Bacteria</taxon>
        <taxon>Pseudomonadati</taxon>
        <taxon>Pseudomonadota</taxon>
        <taxon>Gammaproteobacteria</taxon>
        <taxon>Enterobacterales</taxon>
        <taxon>Pectobacteriaceae</taxon>
        <taxon>Acerihabitans</taxon>
    </lineage>
</organism>
<gene>
    <name evidence="6" type="ORF">GRH90_05185</name>
</gene>
<dbReference type="Gene3D" id="3.10.105.10">
    <property type="entry name" value="Dipeptide-binding Protein, Domain 3"/>
    <property type="match status" value="1"/>
</dbReference>
<reference evidence="6 7" key="2">
    <citation type="submission" date="2020-02" db="EMBL/GenBank/DDBJ databases">
        <title>The new genus of Enterobacteriales.</title>
        <authorList>
            <person name="Kim I.S."/>
        </authorList>
    </citation>
    <scope>NUCLEOTIDE SEQUENCE [LARGE SCALE GENOMIC DNA]</scope>
    <source>
        <strain evidence="6 7">SAP-6</strain>
    </source>
</reference>
<dbReference type="GO" id="GO:1904680">
    <property type="term" value="F:peptide transmembrane transporter activity"/>
    <property type="evidence" value="ECO:0007669"/>
    <property type="project" value="TreeGrafter"/>
</dbReference>
<evidence type="ECO:0000313" key="6">
    <source>
        <dbReference type="EMBL" id="NDL62150.1"/>
    </source>
</evidence>
<feature type="chain" id="PRO_5032384457" evidence="4">
    <location>
        <begin position="21"/>
        <end position="497"/>
    </location>
</feature>
<dbReference type="Gene3D" id="3.40.190.10">
    <property type="entry name" value="Periplasmic binding protein-like II"/>
    <property type="match status" value="1"/>
</dbReference>
<feature type="signal peptide" evidence="4">
    <location>
        <begin position="1"/>
        <end position="20"/>
    </location>
</feature>
<dbReference type="GO" id="GO:0015833">
    <property type="term" value="P:peptide transport"/>
    <property type="evidence" value="ECO:0007669"/>
    <property type="project" value="TreeGrafter"/>
</dbReference>
<proteinExistence type="inferred from homology"/>
<dbReference type="Pfam" id="PF00496">
    <property type="entry name" value="SBP_bac_5"/>
    <property type="match status" value="1"/>
</dbReference>
<comment type="similarity">
    <text evidence="1">Belongs to the bacterial solute-binding protein 5 family.</text>
</comment>
<evidence type="ECO:0000313" key="7">
    <source>
        <dbReference type="Proteomes" id="UP000461443"/>
    </source>
</evidence>
<dbReference type="SUPFAM" id="SSF53850">
    <property type="entry name" value="Periplasmic binding protein-like II"/>
    <property type="match status" value="1"/>
</dbReference>
<evidence type="ECO:0000256" key="1">
    <source>
        <dbReference type="ARBA" id="ARBA00005695"/>
    </source>
</evidence>
<keyword evidence="3 4" id="KW-0732">Signal</keyword>
<dbReference type="EMBL" id="WUBS01000003">
    <property type="protein sequence ID" value="NDL62150.1"/>
    <property type="molecule type" value="Genomic_DNA"/>
</dbReference>
<sequence length="497" mass="54895">MLACVFMLLGIGGLPAGALADTVNIAFSAAVTTLDPQQATVVQTDLSVISHIYSPLVTRNPDLGITGVVAQSWRALDDKTWDFKLRPGIAFANGKPLDAGVVKWNFDHLLDPKHKTRVKEWYSLIDHVDVVAPDEVKIITRAPFPGLVAQLSMLFLMEPEWTASHDPSREAMGSGPYQLAEYVPGERVVLTPNPTYFGTRVSASRAPHDKVVFRMISEPAVRVSALLAGELDLALDIPPTDIDRINKSGIAHAGWGESSRAMIVKMNNLKPPFANNLKLRQAMNYAIDRQGIIDAIYNGHGAVSKGQLLSPMYFGYNDKLPPYPYDPDKARKLIAESGLPQPISFELQVPLGRYLLSQEIGQVIAAQLQEVGLNVTIREMEYANWSNAYTRGDMGQASFLGQAWPTLDADGLLGLYLPGDPGAYWKDEVFAGLVMQGRSTVDGQKRAAYYQQATERMREQAPLVFLFNQPLTYATSNKFSWQVRGDDWVRVYDLVAK</sequence>
<keyword evidence="7" id="KW-1185">Reference proteome</keyword>
<dbReference type="Proteomes" id="UP000461443">
    <property type="component" value="Unassembled WGS sequence"/>
</dbReference>
<dbReference type="PANTHER" id="PTHR30290:SF9">
    <property type="entry name" value="OLIGOPEPTIDE-BINDING PROTEIN APPA"/>
    <property type="match status" value="1"/>
</dbReference>
<reference evidence="6 7" key="1">
    <citation type="submission" date="2019-12" db="EMBL/GenBank/DDBJ databases">
        <authorList>
            <person name="Lee S.D."/>
        </authorList>
    </citation>
    <scope>NUCLEOTIDE SEQUENCE [LARGE SCALE GENOMIC DNA]</scope>
    <source>
        <strain evidence="6 7">SAP-6</strain>
    </source>
</reference>
<dbReference type="RefSeq" id="WP_162364832.1">
    <property type="nucleotide sequence ID" value="NZ_WUBS01000003.1"/>
</dbReference>
<dbReference type="InterPro" id="IPR039424">
    <property type="entry name" value="SBP_5"/>
</dbReference>
<accession>A0A845SBN1</accession>